<keyword evidence="3" id="KW-1185">Reference proteome</keyword>
<dbReference type="OrthoDB" id="7490061at2759"/>
<protein>
    <submittedName>
        <fullName evidence="2">Uncharacterized protein</fullName>
    </submittedName>
</protein>
<feature type="compositionally biased region" description="Basic and acidic residues" evidence="1">
    <location>
        <begin position="119"/>
        <end position="134"/>
    </location>
</feature>
<evidence type="ECO:0000313" key="3">
    <source>
        <dbReference type="Proteomes" id="UP000291343"/>
    </source>
</evidence>
<gene>
    <name evidence="2" type="ORF">LSTR_LSTR009338</name>
</gene>
<dbReference type="AlphaFoldDB" id="A0A482XII2"/>
<dbReference type="EMBL" id="QKKF02009095">
    <property type="protein sequence ID" value="RZF45467.1"/>
    <property type="molecule type" value="Genomic_DNA"/>
</dbReference>
<accession>A0A482XII2</accession>
<comment type="caution">
    <text evidence="2">The sequence shown here is derived from an EMBL/GenBank/DDBJ whole genome shotgun (WGS) entry which is preliminary data.</text>
</comment>
<evidence type="ECO:0000313" key="2">
    <source>
        <dbReference type="EMBL" id="RZF45467.1"/>
    </source>
</evidence>
<proteinExistence type="predicted"/>
<reference evidence="2 3" key="1">
    <citation type="journal article" date="2017" name="Gigascience">
        <title>Genome sequence of the small brown planthopper, Laodelphax striatellus.</title>
        <authorList>
            <person name="Zhu J."/>
            <person name="Jiang F."/>
            <person name="Wang X."/>
            <person name="Yang P."/>
            <person name="Bao Y."/>
            <person name="Zhao W."/>
            <person name="Wang W."/>
            <person name="Lu H."/>
            <person name="Wang Q."/>
            <person name="Cui N."/>
            <person name="Li J."/>
            <person name="Chen X."/>
            <person name="Luo L."/>
            <person name="Yu J."/>
            <person name="Kang L."/>
            <person name="Cui F."/>
        </authorList>
    </citation>
    <scope>NUCLEOTIDE SEQUENCE [LARGE SCALE GENOMIC DNA]</scope>
    <source>
        <strain evidence="2">Lst14</strain>
    </source>
</reference>
<name>A0A482XII2_LAOST</name>
<feature type="region of interest" description="Disordered" evidence="1">
    <location>
        <begin position="97"/>
        <end position="178"/>
    </location>
</feature>
<dbReference type="Proteomes" id="UP000291343">
    <property type="component" value="Unassembled WGS sequence"/>
</dbReference>
<organism evidence="2 3">
    <name type="scientific">Laodelphax striatellus</name>
    <name type="common">Small brown planthopper</name>
    <name type="synonym">Delphax striatella</name>
    <dbReference type="NCBI Taxonomy" id="195883"/>
    <lineage>
        <taxon>Eukaryota</taxon>
        <taxon>Metazoa</taxon>
        <taxon>Ecdysozoa</taxon>
        <taxon>Arthropoda</taxon>
        <taxon>Hexapoda</taxon>
        <taxon>Insecta</taxon>
        <taxon>Pterygota</taxon>
        <taxon>Neoptera</taxon>
        <taxon>Paraneoptera</taxon>
        <taxon>Hemiptera</taxon>
        <taxon>Auchenorrhyncha</taxon>
        <taxon>Fulgoroidea</taxon>
        <taxon>Delphacidae</taxon>
        <taxon>Criomorphinae</taxon>
        <taxon>Laodelphax</taxon>
    </lineage>
</organism>
<evidence type="ECO:0000256" key="1">
    <source>
        <dbReference type="SAM" id="MobiDB-lite"/>
    </source>
</evidence>
<dbReference type="InParanoid" id="A0A482XII2"/>
<sequence>MSDSHGKDIGWDLNNEVKCDGYEATVLTRPGCSFNTVIHDIEDFTKDFTKHDTVIILAGTNDISDKAEQPVEFNFDSIKETAKRTKVAVSTIPFSSGAISENTSGRKHLPENNSAKGEGTSRREPGTGKTKWEHVTGFTVHEASRMRETFAQPPGRSLPETEQNGGRRWVEIGGLQLE</sequence>